<sequence>MDYCKVLSLQHLSCSKTVQLLFNKHIPSIDVSNMAPPLIRFKLMIIRTIPHSEYRRLKKQLEMDIKKLNLSVALQKRMESYITPIFCEIEEWLNACFLIWAKKDDTMLVVMKSIPHCWSTDGTLDRAKSAKLIARNNNLLLINRFIFACIYCVYEEIQNLWEQLTPKDKAYFLEENSLHSYLNSIIKEWITYLESWLNKDWQFCVAWILGTKLWEMNVYVMKRVLLALTPIERSHYLLQALIDKEVDSDVMRFCLMIMTRDELELVCKASAVQVFKGLASWPLRTCFTEIIDKFWPYITVEEFTDLVSMLLHKIKDEKYDYPDLATILKKFWSKSPPRYRRIAGENLRDLSRALYFVLRFEYSFTKQAYLDCWSIPEE</sequence>
<accession>A0A8T0EH55</accession>
<name>A0A8T0EH55_ARGBR</name>
<comment type="caution">
    <text evidence="1">The sequence shown here is derived from an EMBL/GenBank/DDBJ whole genome shotgun (WGS) entry which is preliminary data.</text>
</comment>
<reference evidence="1" key="2">
    <citation type="submission" date="2020-06" db="EMBL/GenBank/DDBJ databases">
        <authorList>
            <person name="Sheffer M."/>
        </authorList>
    </citation>
    <scope>NUCLEOTIDE SEQUENCE</scope>
</reference>
<dbReference type="EMBL" id="JABXBU010002227">
    <property type="protein sequence ID" value="KAF8773120.1"/>
    <property type="molecule type" value="Genomic_DNA"/>
</dbReference>
<evidence type="ECO:0000313" key="2">
    <source>
        <dbReference type="Proteomes" id="UP000807504"/>
    </source>
</evidence>
<evidence type="ECO:0000313" key="1">
    <source>
        <dbReference type="EMBL" id="KAF8773120.1"/>
    </source>
</evidence>
<gene>
    <name evidence="1" type="ORF">HNY73_015804</name>
</gene>
<dbReference type="AlphaFoldDB" id="A0A8T0EH55"/>
<proteinExistence type="predicted"/>
<organism evidence="1 2">
    <name type="scientific">Argiope bruennichi</name>
    <name type="common">Wasp spider</name>
    <name type="synonym">Aranea bruennichi</name>
    <dbReference type="NCBI Taxonomy" id="94029"/>
    <lineage>
        <taxon>Eukaryota</taxon>
        <taxon>Metazoa</taxon>
        <taxon>Ecdysozoa</taxon>
        <taxon>Arthropoda</taxon>
        <taxon>Chelicerata</taxon>
        <taxon>Arachnida</taxon>
        <taxon>Araneae</taxon>
        <taxon>Araneomorphae</taxon>
        <taxon>Entelegynae</taxon>
        <taxon>Araneoidea</taxon>
        <taxon>Araneidae</taxon>
        <taxon>Argiope</taxon>
    </lineage>
</organism>
<protein>
    <submittedName>
        <fullName evidence="1">Uncharacterized protein</fullName>
    </submittedName>
</protein>
<dbReference type="Proteomes" id="UP000807504">
    <property type="component" value="Unassembled WGS sequence"/>
</dbReference>
<keyword evidence="2" id="KW-1185">Reference proteome</keyword>
<reference evidence="1" key="1">
    <citation type="journal article" date="2020" name="bioRxiv">
        <title>Chromosome-level reference genome of the European wasp spider Argiope bruennichi: a resource for studies on range expansion and evolutionary adaptation.</title>
        <authorList>
            <person name="Sheffer M.M."/>
            <person name="Hoppe A."/>
            <person name="Krehenwinkel H."/>
            <person name="Uhl G."/>
            <person name="Kuss A.W."/>
            <person name="Jensen L."/>
            <person name="Jensen C."/>
            <person name="Gillespie R.G."/>
            <person name="Hoff K.J."/>
            <person name="Prost S."/>
        </authorList>
    </citation>
    <scope>NUCLEOTIDE SEQUENCE</scope>
</reference>